<evidence type="ECO:0008006" key="3">
    <source>
        <dbReference type="Google" id="ProtNLM"/>
    </source>
</evidence>
<reference evidence="1 2" key="1">
    <citation type="submission" date="2012-05" db="EMBL/GenBank/DDBJ databases">
        <title>Finished chromosome of genome of Chamaesiphon sp. PCC 6605.</title>
        <authorList>
            <consortium name="US DOE Joint Genome Institute"/>
            <person name="Gugger M."/>
            <person name="Coursin T."/>
            <person name="Rippka R."/>
            <person name="Tandeau De Marsac N."/>
            <person name="Huntemann M."/>
            <person name="Wei C.-L."/>
            <person name="Han J."/>
            <person name="Detter J.C."/>
            <person name="Han C."/>
            <person name="Tapia R."/>
            <person name="Chen A."/>
            <person name="Kyrpides N."/>
            <person name="Mavromatis K."/>
            <person name="Markowitz V."/>
            <person name="Szeto E."/>
            <person name="Ivanova N."/>
            <person name="Pagani I."/>
            <person name="Pati A."/>
            <person name="Goodwin L."/>
            <person name="Nordberg H.P."/>
            <person name="Cantor M.N."/>
            <person name="Hua S.X."/>
            <person name="Woyke T."/>
            <person name="Kerfeld C.A."/>
        </authorList>
    </citation>
    <scope>NUCLEOTIDE SEQUENCE [LARGE SCALE GENOMIC DNA]</scope>
    <source>
        <strain evidence="2">ATCC 27169 / PCC 6605</strain>
    </source>
</reference>
<dbReference type="HOGENOM" id="CLU_076579_0_1_3"/>
<dbReference type="STRING" id="1173020.Cha6605_1590"/>
<keyword evidence="2" id="KW-1185">Reference proteome</keyword>
<dbReference type="RefSeq" id="WP_015158918.1">
    <property type="nucleotide sequence ID" value="NC_019697.1"/>
</dbReference>
<dbReference type="eggNOG" id="COG3550">
    <property type="taxonomic scope" value="Bacteria"/>
</dbReference>
<evidence type="ECO:0000313" key="2">
    <source>
        <dbReference type="Proteomes" id="UP000010366"/>
    </source>
</evidence>
<dbReference type="Gene3D" id="1.10.1070.20">
    <property type="match status" value="1"/>
</dbReference>
<dbReference type="Proteomes" id="UP000010366">
    <property type="component" value="Chromosome"/>
</dbReference>
<proteinExistence type="predicted"/>
<dbReference type="KEGG" id="cmp:Cha6605_1590"/>
<protein>
    <recommendedName>
        <fullName evidence="3">HipA-like protein</fullName>
    </recommendedName>
</protein>
<name>K9UCA2_CHAP6</name>
<accession>K9UCA2</accession>
<dbReference type="EMBL" id="CP003600">
    <property type="protein sequence ID" value="AFY92742.1"/>
    <property type="molecule type" value="Genomic_DNA"/>
</dbReference>
<organism evidence="1 2">
    <name type="scientific">Chamaesiphon minutus (strain ATCC 27169 / PCC 6605)</name>
    <dbReference type="NCBI Taxonomy" id="1173020"/>
    <lineage>
        <taxon>Bacteria</taxon>
        <taxon>Bacillati</taxon>
        <taxon>Cyanobacteriota</taxon>
        <taxon>Cyanophyceae</taxon>
        <taxon>Gomontiellales</taxon>
        <taxon>Chamaesiphonaceae</taxon>
        <taxon>Chamaesiphon</taxon>
    </lineage>
</organism>
<evidence type="ECO:0000313" key="1">
    <source>
        <dbReference type="EMBL" id="AFY92742.1"/>
    </source>
</evidence>
<dbReference type="AlphaFoldDB" id="K9UCA2"/>
<sequence>MSNLYPIITVLRETLDRSEKFLGGAEEKYKIPWRQTDLTREQIAIFKIDNEPRELSRVWIEKLGAELATAMGLPTATYEMCQTEPDLRAILSPSYMKLEAQERSGMRLMQEVLADNERLYAIENVIAVFDRLDIGLPSGYNSPPEISMAKDLFVGYLLHDYWIDNPDRHDRNWGIQVDLNGNKELLPNYDYGRALVDFPLTNNRFEIFAERLGQVRTCAFVNNDGDKIKMDEMVRLLTKINPDATKYWSDRIAQVGEKGLNAVFDRFPLNSASPERIEFAKVFIDYNSFRLQQIVQSI</sequence>
<gene>
    <name evidence="1" type="ORF">Cha6605_1590</name>
</gene>